<name>A0A2P8AJN2_9PEZI</name>
<comment type="similarity">
    <text evidence="2">Belongs to the AIM9 family.</text>
</comment>
<sequence length="424" mass="48084">MKEGNNNKAFIFILANGHELVARMPFPTAGPRKLITRSEVATVKYLGGNPSLPVRKVLAWKVEWNDPIPAEYIIMERKPGVSLFSKWGHMTTEQHVQAIRKVAQLCKETYNLQFPAYGSLYFSDMVLEEGDKIHLRNGYCIGPRVGQDFWNSSAGEAALFGNTGFDHGPWRDMDSYKQAFSASAFSRIPPIEYDCSKLPSFQGTIEEHYTLVGQLSALFSEYTTFPQDILRPTVMHPYLSARNILVSESDPTVITGLLDWHSTAIEPALRYASTMNPEIARGPELCIVEIHEQSRADMQACFNEFNAYLCRDMPAIHEAATAFGELPHLFYLSRLTWRGGVTMIRENLIKLCHEIGVMRPGVFAYYPSREERDKHAQQMQDHILATGVKEKVVGAILCDADGHVKMPLWEPTVEIYRQLHVQWI</sequence>
<dbReference type="AlphaFoldDB" id="A0A2P8AJN2"/>
<comment type="subcellular location">
    <subcellularLocation>
        <location evidence="1">Mitochondrion</location>
    </subcellularLocation>
</comment>
<keyword evidence="5" id="KW-0496">Mitochondrion</keyword>
<dbReference type="InterPro" id="IPR011009">
    <property type="entry name" value="Kinase-like_dom_sf"/>
</dbReference>
<dbReference type="STRING" id="40998.A0A2P8AJN2"/>
<evidence type="ECO:0000256" key="5">
    <source>
        <dbReference type="ARBA" id="ARBA00023128"/>
    </source>
</evidence>
<dbReference type="InterPro" id="IPR051035">
    <property type="entry name" value="Mito_inheritance_9"/>
</dbReference>
<organism evidence="7 8">
    <name type="scientific">Elsinoe australis</name>
    <dbReference type="NCBI Taxonomy" id="40998"/>
    <lineage>
        <taxon>Eukaryota</taxon>
        <taxon>Fungi</taxon>
        <taxon>Dikarya</taxon>
        <taxon>Ascomycota</taxon>
        <taxon>Pezizomycotina</taxon>
        <taxon>Dothideomycetes</taxon>
        <taxon>Dothideomycetidae</taxon>
        <taxon>Myriangiales</taxon>
        <taxon>Elsinoaceae</taxon>
        <taxon>Elsinoe</taxon>
    </lineage>
</organism>
<dbReference type="Proteomes" id="UP000243723">
    <property type="component" value="Unassembled WGS sequence"/>
</dbReference>
<evidence type="ECO:0000256" key="3">
    <source>
        <dbReference type="ARBA" id="ARBA00016197"/>
    </source>
</evidence>
<evidence type="ECO:0000313" key="7">
    <source>
        <dbReference type="EMBL" id="PSK60651.1"/>
    </source>
</evidence>
<proteinExistence type="inferred from homology"/>
<accession>A0A2P8AJN2</accession>
<evidence type="ECO:0000256" key="6">
    <source>
        <dbReference type="ARBA" id="ARBA00031849"/>
    </source>
</evidence>
<evidence type="ECO:0000256" key="1">
    <source>
        <dbReference type="ARBA" id="ARBA00004173"/>
    </source>
</evidence>
<keyword evidence="4" id="KW-0809">Transit peptide</keyword>
<evidence type="ECO:0000256" key="4">
    <source>
        <dbReference type="ARBA" id="ARBA00022946"/>
    </source>
</evidence>
<dbReference type="SUPFAM" id="SSF56112">
    <property type="entry name" value="Protein kinase-like (PK-like)"/>
    <property type="match status" value="1"/>
</dbReference>
<protein>
    <recommendedName>
        <fullName evidence="3">Altered inheritance of mitochondria protein 9, mitochondrial</fullName>
    </recommendedName>
    <alternativeName>
        <fullName evidence="6">Found in mitochondrial proteome protein 29</fullName>
    </alternativeName>
</protein>
<dbReference type="OrthoDB" id="2831558at2759"/>
<gene>
    <name evidence="7" type="ORF">B9Z65_801</name>
</gene>
<comment type="caution">
    <text evidence="7">The sequence shown here is derived from an EMBL/GenBank/DDBJ whole genome shotgun (WGS) entry which is preliminary data.</text>
</comment>
<dbReference type="PANTHER" id="PTHR36091:SF1">
    <property type="entry name" value="ALTERED INHERITANCE OF MITOCHONDRIA PROTEIN 9, MITOCHONDRIAL"/>
    <property type="match status" value="1"/>
</dbReference>
<evidence type="ECO:0000313" key="8">
    <source>
        <dbReference type="Proteomes" id="UP000243723"/>
    </source>
</evidence>
<dbReference type="PANTHER" id="PTHR36091">
    <property type="entry name" value="ALTERED INHERITANCE OF MITOCHONDRIA PROTEIN 9, MITOCHONDRIAL"/>
    <property type="match status" value="1"/>
</dbReference>
<dbReference type="EMBL" id="NHZQ01000003">
    <property type="protein sequence ID" value="PSK60651.1"/>
    <property type="molecule type" value="Genomic_DNA"/>
</dbReference>
<dbReference type="GO" id="GO:0005739">
    <property type="term" value="C:mitochondrion"/>
    <property type="evidence" value="ECO:0007669"/>
    <property type="project" value="UniProtKB-SubCell"/>
</dbReference>
<evidence type="ECO:0000256" key="2">
    <source>
        <dbReference type="ARBA" id="ARBA00005543"/>
    </source>
</evidence>
<keyword evidence="8" id="KW-1185">Reference proteome</keyword>
<reference evidence="7 8" key="1">
    <citation type="submission" date="2017-05" db="EMBL/GenBank/DDBJ databases">
        <title>Draft genome sequence of Elsinoe australis.</title>
        <authorList>
            <person name="Cheng Q."/>
        </authorList>
    </citation>
    <scope>NUCLEOTIDE SEQUENCE [LARGE SCALE GENOMIC DNA]</scope>
    <source>
        <strain evidence="7 8">NL1</strain>
    </source>
</reference>